<dbReference type="AlphaFoldDB" id="A0AA38XHF9"/>
<protein>
    <submittedName>
        <fullName evidence="1">Uncharacterized protein</fullName>
    </submittedName>
</protein>
<name>A0AA38XHF9_9EURO</name>
<sequence>MSELVCKVDGGGKVEKAPQLQATWSSQGEAVKASKRRSFFDLPTETRVQIYKSFADLPVSDQAFKPNTYASRSLFTTALDRERLQLIATRGSLRLVCRQICFEWSPVFYATTTFELEGEGAKNLTRFENALRCYPAFYGLRRLSYELTVGDRLSYLWFKTEEVSQFASFLRRHIKSLDSLQEIILSANARHVISVVVGTDASSWENLWDGACGTDLVGSDWEHLCRYFQDYRAYNAEPLLRGWSAARRMKYAKCELPEVDGTPATHYDVSTVQVVFRKPGTSAPPAAASWVELPWEDPGE</sequence>
<keyword evidence="2" id="KW-1185">Reference proteome</keyword>
<organism evidence="1 2">
    <name type="scientific">Cladophialophora chaetospira</name>
    <dbReference type="NCBI Taxonomy" id="386627"/>
    <lineage>
        <taxon>Eukaryota</taxon>
        <taxon>Fungi</taxon>
        <taxon>Dikarya</taxon>
        <taxon>Ascomycota</taxon>
        <taxon>Pezizomycotina</taxon>
        <taxon>Eurotiomycetes</taxon>
        <taxon>Chaetothyriomycetidae</taxon>
        <taxon>Chaetothyriales</taxon>
        <taxon>Herpotrichiellaceae</taxon>
        <taxon>Cladophialophora</taxon>
    </lineage>
</organism>
<dbReference type="Proteomes" id="UP001172673">
    <property type="component" value="Unassembled WGS sequence"/>
</dbReference>
<gene>
    <name evidence="1" type="ORF">H2200_003112</name>
</gene>
<reference evidence="1" key="1">
    <citation type="submission" date="2022-10" db="EMBL/GenBank/DDBJ databases">
        <title>Culturing micro-colonial fungi from biological soil crusts in the Mojave desert and describing Neophaeococcomyces mojavensis, and introducing the new genera and species Taxawa tesnikishii.</title>
        <authorList>
            <person name="Kurbessoian T."/>
            <person name="Stajich J.E."/>
        </authorList>
    </citation>
    <scope>NUCLEOTIDE SEQUENCE</scope>
    <source>
        <strain evidence="1">TK_41</strain>
    </source>
</reference>
<comment type="caution">
    <text evidence="1">The sequence shown here is derived from an EMBL/GenBank/DDBJ whole genome shotgun (WGS) entry which is preliminary data.</text>
</comment>
<dbReference type="EMBL" id="JAPDRK010000004">
    <property type="protein sequence ID" value="KAJ9613171.1"/>
    <property type="molecule type" value="Genomic_DNA"/>
</dbReference>
<accession>A0AA38XHF9</accession>
<evidence type="ECO:0000313" key="1">
    <source>
        <dbReference type="EMBL" id="KAJ9613171.1"/>
    </source>
</evidence>
<proteinExistence type="predicted"/>
<evidence type="ECO:0000313" key="2">
    <source>
        <dbReference type="Proteomes" id="UP001172673"/>
    </source>
</evidence>